<protein>
    <recommendedName>
        <fullName evidence="2">Immunoglobulin I-set domain-containing protein</fullName>
    </recommendedName>
</protein>
<organism evidence="3">
    <name type="scientific">Oppiella nova</name>
    <dbReference type="NCBI Taxonomy" id="334625"/>
    <lineage>
        <taxon>Eukaryota</taxon>
        <taxon>Metazoa</taxon>
        <taxon>Ecdysozoa</taxon>
        <taxon>Arthropoda</taxon>
        <taxon>Chelicerata</taxon>
        <taxon>Arachnida</taxon>
        <taxon>Acari</taxon>
        <taxon>Acariformes</taxon>
        <taxon>Sarcoptiformes</taxon>
        <taxon>Oribatida</taxon>
        <taxon>Brachypylina</taxon>
        <taxon>Oppioidea</taxon>
        <taxon>Oppiidae</taxon>
        <taxon>Oppiella</taxon>
    </lineage>
</organism>
<dbReference type="Gene3D" id="2.60.40.10">
    <property type="entry name" value="Immunoglobulins"/>
    <property type="match status" value="1"/>
</dbReference>
<evidence type="ECO:0000313" key="3">
    <source>
        <dbReference type="EMBL" id="CAD7650934.1"/>
    </source>
</evidence>
<keyword evidence="4" id="KW-1185">Reference proteome</keyword>
<dbReference type="OrthoDB" id="6421336at2759"/>
<dbReference type="Pfam" id="PF07679">
    <property type="entry name" value="I-set"/>
    <property type="match status" value="1"/>
</dbReference>
<sequence>MSNAITAHRQHRRQHQLISRGPVLSIKSALREDAGEYDCEATNTEGSTKTTILENRFNSHVFVSQIQ</sequence>
<dbReference type="AlphaFoldDB" id="A0A7R9LZT5"/>
<feature type="region of interest" description="Disordered" evidence="1">
    <location>
        <begin position="1"/>
        <end position="20"/>
    </location>
</feature>
<evidence type="ECO:0000256" key="1">
    <source>
        <dbReference type="SAM" id="MobiDB-lite"/>
    </source>
</evidence>
<reference evidence="3" key="1">
    <citation type="submission" date="2020-11" db="EMBL/GenBank/DDBJ databases">
        <authorList>
            <person name="Tran Van P."/>
        </authorList>
    </citation>
    <scope>NUCLEOTIDE SEQUENCE</scope>
</reference>
<dbReference type="EMBL" id="OC919228">
    <property type="protein sequence ID" value="CAD7650934.1"/>
    <property type="molecule type" value="Genomic_DNA"/>
</dbReference>
<accession>A0A7R9LZT5</accession>
<name>A0A7R9LZT5_9ACAR</name>
<dbReference type="Proteomes" id="UP000728032">
    <property type="component" value="Unassembled WGS sequence"/>
</dbReference>
<evidence type="ECO:0000313" key="4">
    <source>
        <dbReference type="Proteomes" id="UP000728032"/>
    </source>
</evidence>
<dbReference type="InterPro" id="IPR036179">
    <property type="entry name" value="Ig-like_dom_sf"/>
</dbReference>
<feature type="domain" description="Immunoglobulin I-set" evidence="2">
    <location>
        <begin position="22"/>
        <end position="52"/>
    </location>
</feature>
<proteinExistence type="predicted"/>
<evidence type="ECO:0000259" key="2">
    <source>
        <dbReference type="Pfam" id="PF07679"/>
    </source>
</evidence>
<dbReference type="InterPro" id="IPR013783">
    <property type="entry name" value="Ig-like_fold"/>
</dbReference>
<dbReference type="SUPFAM" id="SSF48726">
    <property type="entry name" value="Immunoglobulin"/>
    <property type="match status" value="1"/>
</dbReference>
<dbReference type="EMBL" id="CAJPVJ010004403">
    <property type="protein sequence ID" value="CAG2168577.1"/>
    <property type="molecule type" value="Genomic_DNA"/>
</dbReference>
<gene>
    <name evidence="3" type="ORF">ONB1V03_LOCUS8065</name>
</gene>
<dbReference type="InterPro" id="IPR013098">
    <property type="entry name" value="Ig_I-set"/>
</dbReference>